<accession>A0A3N2PJP2</accession>
<feature type="compositionally biased region" description="Polar residues" evidence="1">
    <location>
        <begin position="8"/>
        <end position="26"/>
    </location>
</feature>
<reference evidence="2 3" key="1">
    <citation type="journal article" date="2018" name="Mol. Ecol.">
        <title>The obligate alkalophilic soda-lake fungus Sodiomyces alkalinus has shifted to a protein diet.</title>
        <authorList>
            <person name="Grum-Grzhimaylo A.A."/>
            <person name="Falkoski D.L."/>
            <person name="van den Heuvel J."/>
            <person name="Valero-Jimenez C.A."/>
            <person name="Min B."/>
            <person name="Choi I.G."/>
            <person name="Lipzen A."/>
            <person name="Daum C.G."/>
            <person name="Aanen D.K."/>
            <person name="Tsang A."/>
            <person name="Henrissat B."/>
            <person name="Bilanenko E.N."/>
            <person name="de Vries R.P."/>
            <person name="van Kan J.A.L."/>
            <person name="Grigoriev I.V."/>
            <person name="Debets A.J.M."/>
        </authorList>
    </citation>
    <scope>NUCLEOTIDE SEQUENCE [LARGE SCALE GENOMIC DNA]</scope>
    <source>
        <strain evidence="2 3">F11</strain>
    </source>
</reference>
<sequence length="121" mass="13358">MAEAPVNGNASDEVTTVKTSNTQPTRRTAETLAEGAQPSVTLTAEESHLSHADAAPRSIPKERNKKKTRSGNDIGMALWKLLVHREQAAMFRDSEVCGAWFPERGPRVEDEVMEARIKETK</sequence>
<protein>
    <submittedName>
        <fullName evidence="2">Uncharacterized protein</fullName>
    </submittedName>
</protein>
<proteinExistence type="predicted"/>
<dbReference type="EMBL" id="ML119069">
    <property type="protein sequence ID" value="ROT34536.1"/>
    <property type="molecule type" value="Genomic_DNA"/>
</dbReference>
<organism evidence="2 3">
    <name type="scientific">Sodiomyces alkalinus (strain CBS 110278 / VKM F-3762 / F11)</name>
    <name type="common">Alkaliphilic filamentous fungus</name>
    <dbReference type="NCBI Taxonomy" id="1314773"/>
    <lineage>
        <taxon>Eukaryota</taxon>
        <taxon>Fungi</taxon>
        <taxon>Dikarya</taxon>
        <taxon>Ascomycota</taxon>
        <taxon>Pezizomycotina</taxon>
        <taxon>Sordariomycetes</taxon>
        <taxon>Hypocreomycetidae</taxon>
        <taxon>Glomerellales</taxon>
        <taxon>Plectosphaerellaceae</taxon>
        <taxon>Sodiomyces</taxon>
    </lineage>
</organism>
<gene>
    <name evidence="2" type="ORF">SODALDRAFT_382459</name>
</gene>
<evidence type="ECO:0000256" key="1">
    <source>
        <dbReference type="SAM" id="MobiDB-lite"/>
    </source>
</evidence>
<dbReference type="RefSeq" id="XP_028462342.1">
    <property type="nucleotide sequence ID" value="XM_028615236.1"/>
</dbReference>
<evidence type="ECO:0000313" key="2">
    <source>
        <dbReference type="EMBL" id="ROT34536.1"/>
    </source>
</evidence>
<dbReference type="GeneID" id="39583713"/>
<evidence type="ECO:0000313" key="3">
    <source>
        <dbReference type="Proteomes" id="UP000272025"/>
    </source>
</evidence>
<dbReference type="AlphaFoldDB" id="A0A3N2PJP2"/>
<dbReference type="Proteomes" id="UP000272025">
    <property type="component" value="Unassembled WGS sequence"/>
</dbReference>
<feature type="region of interest" description="Disordered" evidence="1">
    <location>
        <begin position="1"/>
        <end position="71"/>
    </location>
</feature>
<name>A0A3N2PJP2_SODAK</name>
<keyword evidence="3" id="KW-1185">Reference proteome</keyword>